<proteinExistence type="predicted"/>
<sequence>MQEKFTPAGQMCQRQCLPVWGLKQGKREEDRFDAGLKNKATSRLDMSFSVAGSALSVGIKAIQATSKGNEDFSLK</sequence>
<keyword evidence="2" id="KW-1185">Reference proteome</keyword>
<comment type="caution">
    <text evidence="1">The sequence shown here is derived from an EMBL/GenBank/DDBJ whole genome shotgun (WGS) entry which is preliminary data.</text>
</comment>
<name>A0ABQ2GZJ2_9PSED</name>
<dbReference type="Proteomes" id="UP000616499">
    <property type="component" value="Unassembled WGS sequence"/>
</dbReference>
<reference evidence="2" key="1">
    <citation type="journal article" date="2019" name="Int. J. Syst. Evol. Microbiol.">
        <title>The Global Catalogue of Microorganisms (GCM) 10K type strain sequencing project: providing services to taxonomists for standard genome sequencing and annotation.</title>
        <authorList>
            <consortium name="The Broad Institute Genomics Platform"/>
            <consortium name="The Broad Institute Genome Sequencing Center for Infectious Disease"/>
            <person name="Wu L."/>
            <person name="Ma J."/>
        </authorList>
    </citation>
    <scope>NUCLEOTIDE SEQUENCE [LARGE SCALE GENOMIC DNA]</scope>
    <source>
        <strain evidence="2">JCM 13501</strain>
    </source>
</reference>
<accession>A0ABQ2GZJ2</accession>
<organism evidence="1 2">
    <name type="scientific">Pseudomonas asuensis</name>
    <dbReference type="NCBI Taxonomy" id="1825787"/>
    <lineage>
        <taxon>Bacteria</taxon>
        <taxon>Pseudomonadati</taxon>
        <taxon>Pseudomonadota</taxon>
        <taxon>Gammaproteobacteria</taxon>
        <taxon>Pseudomonadales</taxon>
        <taxon>Pseudomonadaceae</taxon>
        <taxon>Pseudomonas</taxon>
    </lineage>
</organism>
<dbReference type="EMBL" id="BMNW01000007">
    <property type="protein sequence ID" value="GGM19251.1"/>
    <property type="molecule type" value="Genomic_DNA"/>
</dbReference>
<gene>
    <name evidence="1" type="ORF">GCM10009425_32720</name>
</gene>
<protein>
    <submittedName>
        <fullName evidence="1">Uncharacterized protein</fullName>
    </submittedName>
</protein>
<evidence type="ECO:0000313" key="2">
    <source>
        <dbReference type="Proteomes" id="UP000616499"/>
    </source>
</evidence>
<dbReference type="RefSeq" id="WP_188867193.1">
    <property type="nucleotide sequence ID" value="NZ_BMNW01000007.1"/>
</dbReference>
<evidence type="ECO:0000313" key="1">
    <source>
        <dbReference type="EMBL" id="GGM19251.1"/>
    </source>
</evidence>